<dbReference type="InterPro" id="IPR050205">
    <property type="entry name" value="CDPK_Ser/Thr_kinases"/>
</dbReference>
<keyword evidence="5" id="KW-0418">Kinase</keyword>
<protein>
    <recommendedName>
        <fullName evidence="12">Calcium-dependent protein kinase</fullName>
    </recommendedName>
</protein>
<dbReference type="Pfam" id="PF13499">
    <property type="entry name" value="EF-hand_7"/>
    <property type="match status" value="2"/>
</dbReference>
<sequence length="542" mass="59403">ILVSYDRLQRYCLSLTEIMGCGASTPAVRPEVAGARKEARAPANVASQPEPSPASIAGSLLGKGYQNLEADYELGKVLGRGQFGTTRLARHRATSQSLACKSIAKRKLTSAEDVADVQREVQIMHHLKGHPNITFLAAVYEDREHIHILMDVCSGGELFDRITAKGYYSEADAAALLRTIIVVVAYCHSLNVMHRDLKPENFLLASPAEDAAIKCTDFGLSVFFKAGERFTDVVGSAYYIAPEVLHHNYGPEADIWSCGVILYILLSGMPPFYGDTEKEIFRCVLKGTIDFDTEPWPGISPEAKDCVARMLDPNPKTRARANELLRHPWLRENGVASDKRLDDVIITRLGTFATHNKLKREAMRVIATGMPAEEIAGLKALFEAIDRDRSGTITAEELREALKMKGAVLRAADLETLMSLIDVDASGTIEYEEFLAATMSRHQLEKEENMLRAFHHFDADGSGTISREELIAALSKGGLLSATEKEVDAILKEVDVDGSGTIDYAEFCGMMTRNQESALKVADASRSTRGNISAYKASKTAV</sequence>
<evidence type="ECO:0000256" key="3">
    <source>
        <dbReference type="ARBA" id="ARBA00022737"/>
    </source>
</evidence>
<feature type="domain" description="EF-hand" evidence="10">
    <location>
        <begin position="409"/>
        <end position="444"/>
    </location>
</feature>
<evidence type="ECO:0000256" key="8">
    <source>
        <dbReference type="PROSITE-ProRule" id="PRU10141"/>
    </source>
</evidence>
<feature type="binding site" evidence="8">
    <location>
        <position position="105"/>
    </location>
    <ligand>
        <name>ATP</name>
        <dbReference type="ChEBI" id="CHEBI:30616"/>
    </ligand>
</feature>
<dbReference type="Gene3D" id="1.10.238.10">
    <property type="entry name" value="EF-hand"/>
    <property type="match status" value="1"/>
</dbReference>
<evidence type="ECO:0000256" key="5">
    <source>
        <dbReference type="ARBA" id="ARBA00022777"/>
    </source>
</evidence>
<keyword evidence="1" id="KW-0723">Serine/threonine-protein kinase</keyword>
<reference evidence="11" key="1">
    <citation type="submission" date="2015-08" db="EMBL/GenBank/DDBJ databases">
        <authorList>
            <person name="Babu N.S."/>
            <person name="Beckwith C.J."/>
            <person name="Beseler K.G."/>
            <person name="Brison A."/>
            <person name="Carone J.V."/>
            <person name="Caskin T.P."/>
            <person name="Diamond M."/>
            <person name="Durham M.E."/>
            <person name="Foxe J.M."/>
            <person name="Go M."/>
            <person name="Henderson B.A."/>
            <person name="Jones I.B."/>
            <person name="McGettigan J.A."/>
            <person name="Micheletti S.J."/>
            <person name="Nasrallah M.E."/>
            <person name="Ortiz D."/>
            <person name="Piller C.R."/>
            <person name="Privatt S.R."/>
            <person name="Schneider S.L."/>
            <person name="Sharp S."/>
            <person name="Smith T.C."/>
            <person name="Stanton J.D."/>
            <person name="Ullery H.E."/>
            <person name="Wilson R.J."/>
            <person name="Serrano M.G."/>
            <person name="Buck G."/>
            <person name="Lee V."/>
            <person name="Wang Y."/>
            <person name="Carvalho R."/>
            <person name="Voegtly L."/>
            <person name="Shi R."/>
            <person name="Duckworth R."/>
            <person name="Johnson A."/>
            <person name="Loviza R."/>
            <person name="Walstead R."/>
            <person name="Shah Z."/>
            <person name="Kiflezghi M."/>
            <person name="Wade K."/>
            <person name="Ball S.L."/>
            <person name="Bradley K.W."/>
            <person name="Asai D.J."/>
            <person name="Bowman C.A."/>
            <person name="Russell D.A."/>
            <person name="Pope W.H."/>
            <person name="Jacobs-Sera D."/>
            <person name="Hendrix R.W."/>
            <person name="Hatfull G.F."/>
        </authorList>
    </citation>
    <scope>NUCLEOTIDE SEQUENCE</scope>
</reference>
<dbReference type="FunFam" id="3.30.200.20:FF:000042">
    <property type="entry name" value="Aurora kinase A"/>
    <property type="match status" value="1"/>
</dbReference>
<proteinExistence type="predicted"/>
<keyword evidence="6" id="KW-0106">Calcium</keyword>
<evidence type="ECO:0000256" key="7">
    <source>
        <dbReference type="ARBA" id="ARBA00022840"/>
    </source>
</evidence>
<keyword evidence="7 8" id="KW-0067">ATP-binding</keyword>
<feature type="non-terminal residue" evidence="11">
    <location>
        <position position="1"/>
    </location>
</feature>
<keyword evidence="3" id="KW-0677">Repeat</keyword>
<dbReference type="InterPro" id="IPR008271">
    <property type="entry name" value="Ser/Thr_kinase_AS"/>
</dbReference>
<dbReference type="PANTHER" id="PTHR24349">
    <property type="entry name" value="SERINE/THREONINE-PROTEIN KINASE"/>
    <property type="match status" value="1"/>
</dbReference>
<dbReference type="InterPro" id="IPR017441">
    <property type="entry name" value="Protein_kinase_ATP_BS"/>
</dbReference>
<dbReference type="CDD" id="cd05117">
    <property type="entry name" value="STKc_CAMK"/>
    <property type="match status" value="1"/>
</dbReference>
<dbReference type="PROSITE" id="PS00108">
    <property type="entry name" value="PROTEIN_KINASE_ST"/>
    <property type="match status" value="1"/>
</dbReference>
<feature type="domain" description="Protein kinase" evidence="9">
    <location>
        <begin position="72"/>
        <end position="330"/>
    </location>
</feature>
<evidence type="ECO:0008006" key="12">
    <source>
        <dbReference type="Google" id="ProtNLM"/>
    </source>
</evidence>
<dbReference type="GO" id="GO:0005509">
    <property type="term" value="F:calcium ion binding"/>
    <property type="evidence" value="ECO:0007669"/>
    <property type="project" value="InterPro"/>
</dbReference>
<keyword evidence="2" id="KW-0808">Transferase</keyword>
<dbReference type="FunFam" id="1.10.238.10:FF:000003">
    <property type="entry name" value="Calmodulin A"/>
    <property type="match status" value="1"/>
</dbReference>
<gene>
    <name evidence="11" type="ORF">g.33108</name>
</gene>
<dbReference type="GO" id="GO:0005524">
    <property type="term" value="F:ATP binding"/>
    <property type="evidence" value="ECO:0007669"/>
    <property type="project" value="UniProtKB-UniRule"/>
</dbReference>
<dbReference type="Gene3D" id="3.30.200.20">
    <property type="entry name" value="Phosphorylase Kinase, domain 1"/>
    <property type="match status" value="1"/>
</dbReference>
<dbReference type="InterPro" id="IPR000719">
    <property type="entry name" value="Prot_kinase_dom"/>
</dbReference>
<dbReference type="SMART" id="SM00054">
    <property type="entry name" value="EFh"/>
    <property type="match status" value="4"/>
</dbReference>
<feature type="domain" description="EF-hand" evidence="10">
    <location>
        <begin position="482"/>
        <end position="517"/>
    </location>
</feature>
<dbReference type="Pfam" id="PF00069">
    <property type="entry name" value="Pkinase"/>
    <property type="match status" value="1"/>
</dbReference>
<dbReference type="InterPro" id="IPR018247">
    <property type="entry name" value="EF_Hand_1_Ca_BS"/>
</dbReference>
<dbReference type="PROSITE" id="PS50222">
    <property type="entry name" value="EF_HAND_2"/>
    <property type="match status" value="4"/>
</dbReference>
<evidence type="ECO:0000256" key="2">
    <source>
        <dbReference type="ARBA" id="ARBA00022679"/>
    </source>
</evidence>
<dbReference type="SMART" id="SM00220">
    <property type="entry name" value="S_TKc"/>
    <property type="match status" value="1"/>
</dbReference>
<feature type="domain" description="EF-hand" evidence="10">
    <location>
        <begin position="373"/>
        <end position="408"/>
    </location>
</feature>
<evidence type="ECO:0000256" key="1">
    <source>
        <dbReference type="ARBA" id="ARBA00022527"/>
    </source>
</evidence>
<dbReference type="EMBL" id="GDKF01005098">
    <property type="protein sequence ID" value="JAT73524.1"/>
    <property type="molecule type" value="Transcribed_RNA"/>
</dbReference>
<dbReference type="SUPFAM" id="SSF56112">
    <property type="entry name" value="Protein kinase-like (PK-like)"/>
    <property type="match status" value="1"/>
</dbReference>
<evidence type="ECO:0000313" key="11">
    <source>
        <dbReference type="EMBL" id="JAT73524.1"/>
    </source>
</evidence>
<feature type="domain" description="EF-hand" evidence="10">
    <location>
        <begin position="445"/>
        <end position="480"/>
    </location>
</feature>
<evidence type="ECO:0000256" key="4">
    <source>
        <dbReference type="ARBA" id="ARBA00022741"/>
    </source>
</evidence>
<accession>A0A1D2A2Y1</accession>
<dbReference type="PROSITE" id="PS00107">
    <property type="entry name" value="PROTEIN_KINASE_ATP"/>
    <property type="match status" value="1"/>
</dbReference>
<dbReference type="SUPFAM" id="SSF47473">
    <property type="entry name" value="EF-hand"/>
    <property type="match status" value="1"/>
</dbReference>
<evidence type="ECO:0000256" key="6">
    <source>
        <dbReference type="ARBA" id="ARBA00022837"/>
    </source>
</evidence>
<dbReference type="Gene3D" id="1.10.510.10">
    <property type="entry name" value="Transferase(Phosphotransferase) domain 1"/>
    <property type="match status" value="1"/>
</dbReference>
<dbReference type="AlphaFoldDB" id="A0A1D2A2Y1"/>
<dbReference type="InterPro" id="IPR011009">
    <property type="entry name" value="Kinase-like_dom_sf"/>
</dbReference>
<organism evidence="11">
    <name type="scientific">Auxenochlorella protothecoides</name>
    <name type="common">Green microalga</name>
    <name type="synonym">Chlorella protothecoides</name>
    <dbReference type="NCBI Taxonomy" id="3075"/>
    <lineage>
        <taxon>Eukaryota</taxon>
        <taxon>Viridiplantae</taxon>
        <taxon>Chlorophyta</taxon>
        <taxon>core chlorophytes</taxon>
        <taxon>Trebouxiophyceae</taxon>
        <taxon>Chlorellales</taxon>
        <taxon>Chlorellaceae</taxon>
        <taxon>Auxenochlorella</taxon>
    </lineage>
</organism>
<dbReference type="InterPro" id="IPR002048">
    <property type="entry name" value="EF_hand_dom"/>
</dbReference>
<evidence type="ECO:0000259" key="9">
    <source>
        <dbReference type="PROSITE" id="PS50011"/>
    </source>
</evidence>
<dbReference type="FunFam" id="1.10.510.10:FF:000178">
    <property type="entry name" value="Calcium-dependent protein kinase 5"/>
    <property type="match status" value="1"/>
</dbReference>
<dbReference type="InterPro" id="IPR011992">
    <property type="entry name" value="EF-hand-dom_pair"/>
</dbReference>
<dbReference type="GO" id="GO:0004674">
    <property type="term" value="F:protein serine/threonine kinase activity"/>
    <property type="evidence" value="ECO:0007669"/>
    <property type="project" value="UniProtKB-KW"/>
</dbReference>
<dbReference type="PROSITE" id="PS00018">
    <property type="entry name" value="EF_HAND_1"/>
    <property type="match status" value="4"/>
</dbReference>
<name>A0A1D2A2Y1_AUXPR</name>
<dbReference type="PROSITE" id="PS50011">
    <property type="entry name" value="PROTEIN_KINASE_DOM"/>
    <property type="match status" value="1"/>
</dbReference>
<keyword evidence="4 8" id="KW-0547">Nucleotide-binding</keyword>
<evidence type="ECO:0000259" key="10">
    <source>
        <dbReference type="PROSITE" id="PS50222"/>
    </source>
</evidence>